<dbReference type="AlphaFoldDB" id="B7FV95"/>
<dbReference type="EMBL" id="CM000608">
    <property type="protein sequence ID" value="EEC49585.1"/>
    <property type="molecule type" value="Genomic_DNA"/>
</dbReference>
<dbReference type="PaxDb" id="2850-Phatr34588"/>
<organism evidence="2 3">
    <name type="scientific">Phaeodactylum tricornutum (strain CCAP 1055/1)</name>
    <dbReference type="NCBI Taxonomy" id="556484"/>
    <lineage>
        <taxon>Eukaryota</taxon>
        <taxon>Sar</taxon>
        <taxon>Stramenopiles</taxon>
        <taxon>Ochrophyta</taxon>
        <taxon>Bacillariophyta</taxon>
        <taxon>Bacillariophyceae</taxon>
        <taxon>Bacillariophycidae</taxon>
        <taxon>Naviculales</taxon>
        <taxon>Phaeodactylaceae</taxon>
        <taxon>Phaeodactylum</taxon>
    </lineage>
</organism>
<feature type="compositionally biased region" description="Basic residues" evidence="1">
    <location>
        <begin position="665"/>
        <end position="682"/>
    </location>
</feature>
<evidence type="ECO:0000256" key="1">
    <source>
        <dbReference type="SAM" id="MobiDB-lite"/>
    </source>
</evidence>
<accession>B7FV95</accession>
<dbReference type="Proteomes" id="UP000000759">
    <property type="component" value="Chromosome 5"/>
</dbReference>
<dbReference type="RefSeq" id="XP_002178887.1">
    <property type="nucleotide sequence ID" value="XM_002178851.1"/>
</dbReference>
<gene>
    <name evidence="2" type="ORF">PHATRDRAFT_34588</name>
</gene>
<keyword evidence="3" id="KW-1185">Reference proteome</keyword>
<dbReference type="KEGG" id="pti:PHATRDRAFT_34588"/>
<dbReference type="GeneID" id="7199675"/>
<dbReference type="STRING" id="556484.B7FV95"/>
<dbReference type="InParanoid" id="B7FV95"/>
<evidence type="ECO:0000313" key="3">
    <source>
        <dbReference type="Proteomes" id="UP000000759"/>
    </source>
</evidence>
<name>B7FV95_PHATC</name>
<feature type="region of interest" description="Disordered" evidence="1">
    <location>
        <begin position="657"/>
        <end position="682"/>
    </location>
</feature>
<evidence type="ECO:0000313" key="2">
    <source>
        <dbReference type="EMBL" id="EEC49585.1"/>
    </source>
</evidence>
<sequence length="817" mass="92177">MLLDWVFAFAYSAVMNTNPNDSLFPTFAEKVELRNLSAGNINDEEIGNETTQDSTLKAKVDSSKKVTKYFQALLERLIKTSEELVGPNEMARAAGLYQDDEDFSEEFDGSSCVGTTSVNNEPGIFNLTGEEETVGLDPPANAAYYYSGLLHKHGISAGLSTHSAKRSAVEMANESALLLTTWVCFRAGWLMKAVHTIFDYLSFNPKNDRQVSRVFSEWNTPSFRGEILGGRPPRLHPIRLQGFKEAEKVRCFVAALFVNYEDKGIDSNIFCTIDDRKNRLRELRNLYDLLTATILRYLPKFVKVLQEHPNPSHPFRQGQRTCIEKHPFLLRILKASQTAGILWDELKAWSTLVQKDFLERNFESASWSEMLEVVGEEQFSADPRTLGGYMETTNRTMNTIQLGQSRMLETTSIHDARLKELTTTVSIQGQAIEECRQALAEIKTLLKEALGKPDILIPAINQGQEQLPINPSAAERMLEIDQQVLPVYSLPEKLKDMDLTDLFQQWHFQQWHLQMYSGGTKQRGISSQIRFGMEYFSLFLPAQVPPLPTARTKFKGPCLTMATLSSLSDQRFSRASLYTSLDSYDDKEDSESTKKHKAPSLAKASNQLCQFYEIVSQDYHRNCSSSEARNTASRPLAASELSDRVLTKSLTLIGGGYNKGLQSSGRRRKTNAKKKRRRRKATKWTDLSSTQLGFVQKLNICWNDYVWKILKCTRGINIPVASLNALKQARLEWMGARVRVESCMSNPSWCKRRGIVVQITKETWVVALDQSLPSSEGVSTKVNETSIRGAQTIILPKRGTALVALLPLPIEENNPQE</sequence>
<dbReference type="HOGENOM" id="CLU_341806_0_0_1"/>
<reference evidence="3" key="2">
    <citation type="submission" date="2008-08" db="EMBL/GenBank/DDBJ databases">
        <authorList>
            <consortium name="Diatom Consortium"/>
            <person name="Grigoriev I."/>
            <person name="Grimwood J."/>
            <person name="Kuo A."/>
            <person name="Otillar R.P."/>
            <person name="Salamov A."/>
            <person name="Detter J.C."/>
            <person name="Lindquist E."/>
            <person name="Shapiro H."/>
            <person name="Lucas S."/>
            <person name="Glavina del Rio T."/>
            <person name="Pitluck S."/>
            <person name="Rokhsar D."/>
            <person name="Bowler C."/>
        </authorList>
    </citation>
    <scope>GENOME REANNOTATION</scope>
    <source>
        <strain evidence="3">CCAP 1055/1</strain>
    </source>
</reference>
<proteinExistence type="predicted"/>
<feature type="non-terminal residue" evidence="2">
    <location>
        <position position="817"/>
    </location>
</feature>
<protein>
    <submittedName>
        <fullName evidence="2">Uncharacterized protein</fullName>
    </submittedName>
</protein>
<dbReference type="eggNOG" id="ENOG502QZCH">
    <property type="taxonomic scope" value="Eukaryota"/>
</dbReference>
<reference evidence="2 3" key="1">
    <citation type="journal article" date="2008" name="Nature">
        <title>The Phaeodactylum genome reveals the evolutionary history of diatom genomes.</title>
        <authorList>
            <person name="Bowler C."/>
            <person name="Allen A.E."/>
            <person name="Badger J.H."/>
            <person name="Grimwood J."/>
            <person name="Jabbari K."/>
            <person name="Kuo A."/>
            <person name="Maheswari U."/>
            <person name="Martens C."/>
            <person name="Maumus F."/>
            <person name="Otillar R.P."/>
            <person name="Rayko E."/>
            <person name="Salamov A."/>
            <person name="Vandepoele K."/>
            <person name="Beszteri B."/>
            <person name="Gruber A."/>
            <person name="Heijde M."/>
            <person name="Katinka M."/>
            <person name="Mock T."/>
            <person name="Valentin K."/>
            <person name="Verret F."/>
            <person name="Berges J.A."/>
            <person name="Brownlee C."/>
            <person name="Cadoret J.P."/>
            <person name="Chiovitti A."/>
            <person name="Choi C.J."/>
            <person name="Coesel S."/>
            <person name="De Martino A."/>
            <person name="Detter J.C."/>
            <person name="Durkin C."/>
            <person name="Falciatore A."/>
            <person name="Fournet J."/>
            <person name="Haruta M."/>
            <person name="Huysman M.J."/>
            <person name="Jenkins B.D."/>
            <person name="Jiroutova K."/>
            <person name="Jorgensen R.E."/>
            <person name="Joubert Y."/>
            <person name="Kaplan A."/>
            <person name="Kroger N."/>
            <person name="Kroth P.G."/>
            <person name="La Roche J."/>
            <person name="Lindquist E."/>
            <person name="Lommer M."/>
            <person name="Martin-Jezequel V."/>
            <person name="Lopez P.J."/>
            <person name="Lucas S."/>
            <person name="Mangogna M."/>
            <person name="McGinnis K."/>
            <person name="Medlin L.K."/>
            <person name="Montsant A."/>
            <person name="Oudot-Le Secq M.P."/>
            <person name="Napoli C."/>
            <person name="Obornik M."/>
            <person name="Parker M.S."/>
            <person name="Petit J.L."/>
            <person name="Porcel B.M."/>
            <person name="Poulsen N."/>
            <person name="Robison M."/>
            <person name="Rychlewski L."/>
            <person name="Rynearson T.A."/>
            <person name="Schmutz J."/>
            <person name="Shapiro H."/>
            <person name="Siaut M."/>
            <person name="Stanley M."/>
            <person name="Sussman M.R."/>
            <person name="Taylor A.R."/>
            <person name="Vardi A."/>
            <person name="von Dassow P."/>
            <person name="Vyverman W."/>
            <person name="Willis A."/>
            <person name="Wyrwicz L.S."/>
            <person name="Rokhsar D.S."/>
            <person name="Weissenbach J."/>
            <person name="Armbrust E.V."/>
            <person name="Green B.R."/>
            <person name="Van de Peer Y."/>
            <person name="Grigoriev I.V."/>
        </authorList>
    </citation>
    <scope>NUCLEOTIDE SEQUENCE [LARGE SCALE GENOMIC DNA]</scope>
    <source>
        <strain evidence="2 3">CCAP 1055/1</strain>
    </source>
</reference>